<dbReference type="Proteomes" id="UP000054560">
    <property type="component" value="Unassembled WGS sequence"/>
</dbReference>
<evidence type="ECO:0000313" key="2">
    <source>
        <dbReference type="Proteomes" id="UP000054560"/>
    </source>
</evidence>
<accession>A0A0L0EZP0</accession>
<reference evidence="1 2" key="1">
    <citation type="submission" date="2011-02" db="EMBL/GenBank/DDBJ databases">
        <title>The Genome Sequence of Sphaeroforma arctica JP610.</title>
        <authorList>
            <consortium name="The Broad Institute Genome Sequencing Platform"/>
            <person name="Russ C."/>
            <person name="Cuomo C."/>
            <person name="Young S.K."/>
            <person name="Zeng Q."/>
            <person name="Gargeya S."/>
            <person name="Alvarado L."/>
            <person name="Berlin A."/>
            <person name="Chapman S.B."/>
            <person name="Chen Z."/>
            <person name="Freedman E."/>
            <person name="Gellesch M."/>
            <person name="Goldberg J."/>
            <person name="Griggs A."/>
            <person name="Gujja S."/>
            <person name="Heilman E."/>
            <person name="Heiman D."/>
            <person name="Howarth C."/>
            <person name="Mehta T."/>
            <person name="Neiman D."/>
            <person name="Pearson M."/>
            <person name="Roberts A."/>
            <person name="Saif S."/>
            <person name="Shea T."/>
            <person name="Shenoy N."/>
            <person name="Sisk P."/>
            <person name="Stolte C."/>
            <person name="Sykes S."/>
            <person name="White J."/>
            <person name="Yandava C."/>
            <person name="Burger G."/>
            <person name="Gray M.W."/>
            <person name="Holland P.W.H."/>
            <person name="King N."/>
            <person name="Lang F.B.F."/>
            <person name="Roger A.J."/>
            <person name="Ruiz-Trillo I."/>
            <person name="Haas B."/>
            <person name="Nusbaum C."/>
            <person name="Birren B."/>
        </authorList>
    </citation>
    <scope>NUCLEOTIDE SEQUENCE [LARGE SCALE GENOMIC DNA]</scope>
    <source>
        <strain evidence="1 2">JP610</strain>
    </source>
</reference>
<dbReference type="EMBL" id="KQ252836">
    <property type="protein sequence ID" value="KNC69907.1"/>
    <property type="molecule type" value="Genomic_DNA"/>
</dbReference>
<proteinExistence type="predicted"/>
<dbReference type="AlphaFoldDB" id="A0A0L0EZP0"/>
<dbReference type="RefSeq" id="XP_014143809.1">
    <property type="nucleotide sequence ID" value="XM_014288334.1"/>
</dbReference>
<gene>
    <name evidence="1" type="ORF">SARC_17572</name>
</gene>
<protein>
    <submittedName>
        <fullName evidence="1">Uncharacterized protein</fullName>
    </submittedName>
</protein>
<keyword evidence="2" id="KW-1185">Reference proteome</keyword>
<feature type="non-terminal residue" evidence="1">
    <location>
        <position position="1"/>
    </location>
</feature>
<sequence length="72" mass="7962">HGLAEVVLAAQKVYKLERELEEIVAFTDKTSGTRGWQGRQTQVDTEAQLAHARDELVRVRAVNAEVCVGSVK</sequence>
<dbReference type="GeneID" id="25918076"/>
<name>A0A0L0EZP0_9EUKA</name>
<evidence type="ECO:0000313" key="1">
    <source>
        <dbReference type="EMBL" id="KNC69907.1"/>
    </source>
</evidence>
<organism evidence="1 2">
    <name type="scientific">Sphaeroforma arctica JP610</name>
    <dbReference type="NCBI Taxonomy" id="667725"/>
    <lineage>
        <taxon>Eukaryota</taxon>
        <taxon>Ichthyosporea</taxon>
        <taxon>Ichthyophonida</taxon>
        <taxon>Sphaeroforma</taxon>
    </lineage>
</organism>